<keyword evidence="3" id="KW-1185">Reference proteome</keyword>
<organism evidence="2 3">
    <name type="scientific">Streptococcus caledonicus</name>
    <dbReference type="NCBI Taxonomy" id="2614158"/>
    <lineage>
        <taxon>Bacteria</taxon>
        <taxon>Bacillati</taxon>
        <taxon>Bacillota</taxon>
        <taxon>Bacilli</taxon>
        <taxon>Lactobacillales</taxon>
        <taxon>Streptococcaceae</taxon>
        <taxon>Streptococcus</taxon>
    </lineage>
</organism>
<keyword evidence="1" id="KW-1133">Transmembrane helix</keyword>
<protein>
    <submittedName>
        <fullName evidence="2">Uncharacterized protein</fullName>
    </submittedName>
</protein>
<accession>A0ABW0U9H4</accession>
<name>A0ABW0U9H4_9STRE</name>
<comment type="caution">
    <text evidence="2">The sequence shown here is derived from an EMBL/GenBank/DDBJ whole genome shotgun (WGS) entry which is preliminary data.</text>
</comment>
<evidence type="ECO:0000256" key="1">
    <source>
        <dbReference type="SAM" id="Phobius"/>
    </source>
</evidence>
<proteinExistence type="predicted"/>
<evidence type="ECO:0000313" key="2">
    <source>
        <dbReference type="EMBL" id="MFC5630141.1"/>
    </source>
</evidence>
<keyword evidence="1" id="KW-0472">Membrane</keyword>
<feature type="transmembrane region" description="Helical" evidence="1">
    <location>
        <begin position="12"/>
        <end position="34"/>
    </location>
</feature>
<dbReference type="Proteomes" id="UP001596110">
    <property type="component" value="Unassembled WGS sequence"/>
</dbReference>
<dbReference type="RefSeq" id="WP_156806772.1">
    <property type="nucleotide sequence ID" value="NZ_JBHSOJ010000003.1"/>
</dbReference>
<dbReference type="EMBL" id="JBHSOJ010000003">
    <property type="protein sequence ID" value="MFC5630141.1"/>
    <property type="molecule type" value="Genomic_DNA"/>
</dbReference>
<reference evidence="3" key="1">
    <citation type="journal article" date="2019" name="Int. J. Syst. Evol. Microbiol.">
        <title>The Global Catalogue of Microorganisms (GCM) 10K type strain sequencing project: providing services to taxonomists for standard genome sequencing and annotation.</title>
        <authorList>
            <consortium name="The Broad Institute Genomics Platform"/>
            <consortium name="The Broad Institute Genome Sequencing Center for Infectious Disease"/>
            <person name="Wu L."/>
            <person name="Ma J."/>
        </authorList>
    </citation>
    <scope>NUCLEOTIDE SEQUENCE [LARGE SCALE GENOMIC DNA]</scope>
    <source>
        <strain evidence="3">DT43</strain>
    </source>
</reference>
<keyword evidence="1" id="KW-0812">Transmembrane</keyword>
<sequence>MPPWLKDSAVLVALITVGGGVVGTLISTLANFFINRRDTEVKQGQTEIMQSLEVLKNDNIKIKADLSSNADELAKVKTNSKDITRYRLFHDMKKEIMAGETTLEKKREMAKLFASYKMLDGNGEIEMMYEEEFIHLPLREEYRDEDDK</sequence>
<gene>
    <name evidence="2" type="ORF">ACFPQ3_00610</name>
</gene>
<evidence type="ECO:0000313" key="3">
    <source>
        <dbReference type="Proteomes" id="UP001596110"/>
    </source>
</evidence>